<dbReference type="InterPro" id="IPR017582">
    <property type="entry name" value="SelU"/>
</dbReference>
<dbReference type="InterPro" id="IPR001307">
    <property type="entry name" value="Thiosulphate_STrfase_CS"/>
</dbReference>
<dbReference type="AlphaFoldDB" id="A3IWZ6"/>
<dbReference type="SMART" id="SM00450">
    <property type="entry name" value="RHOD"/>
    <property type="match status" value="1"/>
</dbReference>
<evidence type="ECO:0000313" key="4">
    <source>
        <dbReference type="Proteomes" id="UP000003781"/>
    </source>
</evidence>
<dbReference type="Pfam" id="PF00581">
    <property type="entry name" value="Rhodanese"/>
    <property type="match status" value="1"/>
</dbReference>
<dbReference type="SUPFAM" id="SSF52821">
    <property type="entry name" value="Rhodanese/Cell cycle control phosphatase"/>
    <property type="match status" value="1"/>
</dbReference>
<dbReference type="Gene3D" id="3.40.250.10">
    <property type="entry name" value="Rhodanese-like domain"/>
    <property type="match status" value="1"/>
</dbReference>
<accession>A3IWZ6</accession>
<name>A3IWZ6_9CHRO</name>
<dbReference type="RefSeq" id="WP_008277900.1">
    <property type="nucleotide sequence ID" value="NZ_AAXW01000058.1"/>
</dbReference>
<dbReference type="OrthoDB" id="9808735at2"/>
<evidence type="ECO:0000259" key="2">
    <source>
        <dbReference type="PROSITE" id="PS50206"/>
    </source>
</evidence>
<dbReference type="SUPFAM" id="SSF52540">
    <property type="entry name" value="P-loop containing nucleoside triphosphate hydrolases"/>
    <property type="match status" value="1"/>
</dbReference>
<dbReference type="NCBIfam" id="NF008750">
    <property type="entry name" value="PRK11784.1-2"/>
    <property type="match status" value="1"/>
</dbReference>
<dbReference type="Proteomes" id="UP000003781">
    <property type="component" value="Unassembled WGS sequence"/>
</dbReference>
<dbReference type="PANTHER" id="PTHR30401">
    <property type="entry name" value="TRNA 2-SELENOURIDINE SYNTHASE"/>
    <property type="match status" value="1"/>
</dbReference>
<dbReference type="NCBIfam" id="TIGR03167">
    <property type="entry name" value="tRNA_sel_U_synt"/>
    <property type="match status" value="1"/>
</dbReference>
<dbReference type="InterPro" id="IPR058840">
    <property type="entry name" value="AAA_SelU"/>
</dbReference>
<sequence>MTLKIPKFTQFPLLEHPSEIIDVRSENEFAEDHIPGAINLPVLHNEERKKIGTIYKQVSAFEAKKLGASLVFDNIADQINQHFLEKDPCYSPLVYCWRGGQRSQSLAVMLAQIGWQVTVLKGGYKTYRSYVCKELASLPLQFDYNILCGLTGTGKTYFLQSLKQQGYQVLDLENIANHRGSLLGEQWKGNIINQPSQKFFDSLLLQEFQKFDLNRPIWIESESYKIGNVYLPGSLWKKMKQSSCFEIQLPLERRVDFLLKEYHYLTENPEILKNKLQYLKNYYGWDKLSQWYDWIDSKQWKKLVQDLLIVHYDPAYRRSLKKMSPKIIQTIQLSDLNFNYFRETLRFDNHSHKQNISCLIISDNREERAINNKR</sequence>
<evidence type="ECO:0000313" key="3">
    <source>
        <dbReference type="EMBL" id="EAZ88995.1"/>
    </source>
</evidence>
<organism evidence="3 4">
    <name type="scientific">Crocosphaera chwakensis CCY0110</name>
    <dbReference type="NCBI Taxonomy" id="391612"/>
    <lineage>
        <taxon>Bacteria</taxon>
        <taxon>Bacillati</taxon>
        <taxon>Cyanobacteriota</taxon>
        <taxon>Cyanophyceae</taxon>
        <taxon>Oscillatoriophycideae</taxon>
        <taxon>Chroococcales</taxon>
        <taxon>Aphanothecaceae</taxon>
        <taxon>Crocosphaera</taxon>
        <taxon>Crocosphaera chwakensis</taxon>
    </lineage>
</organism>
<dbReference type="EMBL" id="AAXW01000058">
    <property type="protein sequence ID" value="EAZ88995.1"/>
    <property type="molecule type" value="Genomic_DNA"/>
</dbReference>
<evidence type="ECO:0000256" key="1">
    <source>
        <dbReference type="ARBA" id="ARBA00023266"/>
    </source>
</evidence>
<dbReference type="PROSITE" id="PS50206">
    <property type="entry name" value="RHODANESE_3"/>
    <property type="match status" value="1"/>
</dbReference>
<feature type="domain" description="Rhodanese" evidence="2">
    <location>
        <begin position="20"/>
        <end position="133"/>
    </location>
</feature>
<keyword evidence="1" id="KW-0711">Selenium</keyword>
<dbReference type="PANTHER" id="PTHR30401:SF0">
    <property type="entry name" value="TRNA 2-SELENOURIDINE SYNTHASE"/>
    <property type="match status" value="1"/>
</dbReference>
<dbReference type="NCBIfam" id="NF008752">
    <property type="entry name" value="PRK11784.1-4"/>
    <property type="match status" value="1"/>
</dbReference>
<comment type="caution">
    <text evidence="3">The sequence shown here is derived from an EMBL/GenBank/DDBJ whole genome shotgun (WGS) entry which is preliminary data.</text>
</comment>
<dbReference type="GO" id="GO:0002098">
    <property type="term" value="P:tRNA wobble uridine modification"/>
    <property type="evidence" value="ECO:0007669"/>
    <property type="project" value="InterPro"/>
</dbReference>
<reference evidence="3 4" key="1">
    <citation type="submission" date="2007-03" db="EMBL/GenBank/DDBJ databases">
        <authorList>
            <person name="Stal L."/>
            <person name="Ferriera S."/>
            <person name="Johnson J."/>
            <person name="Kravitz S."/>
            <person name="Beeson K."/>
            <person name="Sutton G."/>
            <person name="Rogers Y.-H."/>
            <person name="Friedman R."/>
            <person name="Frazier M."/>
            <person name="Venter J.C."/>
        </authorList>
    </citation>
    <scope>NUCLEOTIDE SEQUENCE [LARGE SCALE GENOMIC DNA]</scope>
    <source>
        <strain evidence="3 4">CCY0110</strain>
    </source>
</reference>
<protein>
    <submittedName>
        <fullName evidence="3">tRNA 2-selenouridine synthase</fullName>
    </submittedName>
</protein>
<gene>
    <name evidence="3" type="ORF">CY0110_08991</name>
</gene>
<proteinExistence type="predicted"/>
<dbReference type="InterPro" id="IPR036873">
    <property type="entry name" value="Rhodanese-like_dom_sf"/>
</dbReference>
<dbReference type="GO" id="GO:0004792">
    <property type="term" value="F:thiosulfate-cyanide sulfurtransferase activity"/>
    <property type="evidence" value="ECO:0007669"/>
    <property type="project" value="InterPro"/>
</dbReference>
<dbReference type="Pfam" id="PF26341">
    <property type="entry name" value="AAA_SelU"/>
    <property type="match status" value="1"/>
</dbReference>
<keyword evidence="4" id="KW-1185">Reference proteome</keyword>
<dbReference type="eggNOG" id="COG2603">
    <property type="taxonomic scope" value="Bacteria"/>
</dbReference>
<dbReference type="InterPro" id="IPR027417">
    <property type="entry name" value="P-loop_NTPase"/>
</dbReference>
<dbReference type="GO" id="GO:0043828">
    <property type="term" value="F:tRNA 2-selenouridine synthase activity"/>
    <property type="evidence" value="ECO:0007669"/>
    <property type="project" value="InterPro"/>
</dbReference>
<dbReference type="PROSITE" id="PS00380">
    <property type="entry name" value="RHODANESE_1"/>
    <property type="match status" value="1"/>
</dbReference>
<dbReference type="InterPro" id="IPR001763">
    <property type="entry name" value="Rhodanese-like_dom"/>
</dbReference>